<feature type="domain" description="Rhodanese" evidence="2">
    <location>
        <begin position="27"/>
        <end position="69"/>
    </location>
</feature>
<keyword evidence="1 3" id="KW-0560">Oxidoreductase</keyword>
<dbReference type="InterPro" id="IPR006076">
    <property type="entry name" value="FAD-dep_OxRdtase"/>
</dbReference>
<evidence type="ECO:0000259" key="2">
    <source>
        <dbReference type="PROSITE" id="PS50206"/>
    </source>
</evidence>
<dbReference type="EC" id="1.4.3.-" evidence="3"/>
<dbReference type="SUPFAM" id="SSF51905">
    <property type="entry name" value="FAD/NAD(P)-binding domain"/>
    <property type="match status" value="1"/>
</dbReference>
<evidence type="ECO:0000313" key="3">
    <source>
        <dbReference type="EMBL" id="QGZ96802.1"/>
    </source>
</evidence>
<dbReference type="Gene3D" id="3.30.9.10">
    <property type="entry name" value="D-Amino Acid Oxidase, subunit A, domain 2"/>
    <property type="match status" value="1"/>
</dbReference>
<organism evidence="3 4">
    <name type="scientific">Terricaulis silvestris</name>
    <dbReference type="NCBI Taxonomy" id="2686094"/>
    <lineage>
        <taxon>Bacteria</taxon>
        <taxon>Pseudomonadati</taxon>
        <taxon>Pseudomonadota</taxon>
        <taxon>Alphaproteobacteria</taxon>
        <taxon>Caulobacterales</taxon>
        <taxon>Caulobacteraceae</taxon>
        <taxon>Terricaulis</taxon>
    </lineage>
</organism>
<dbReference type="InterPro" id="IPR001763">
    <property type="entry name" value="Rhodanese-like_dom"/>
</dbReference>
<dbReference type="PROSITE" id="PS50206">
    <property type="entry name" value="RHODANESE_3"/>
    <property type="match status" value="1"/>
</dbReference>
<dbReference type="PANTHER" id="PTHR13847">
    <property type="entry name" value="SARCOSINE DEHYDROGENASE-RELATED"/>
    <property type="match status" value="1"/>
</dbReference>
<sequence>MERSYYVATANPFARASKLEGEAQADVVVIGGGYTGLHAALNAAERGYSVILLEAGRIGWGASGRNGGQAIPGWRKSATELMSRFGRERAKFLFELALDARSLTMERIAKHGIACDLHVNGHLTLAAKPSDLSWMNAEMETLASVMDYPHARVLSASETKAKVASVDFHGGFLDECGGQLHPLNFALGLTDAARASGVVLHEDSRVVRIESTEGVVAHTQSGVVQARFGVLACDALLEGLEPRIAGRIMPVANYLVATEPVPDPQTLIADHLAVSDSRFVVNYFRMTEDGRLLFGGGERYSPHPPGNIEAFVRGHMASIFPQLRDARIDYAWGGLVSISMTRLPHIGRMGDLFFAHGYSGLGVLLPALMGKVLVEAMAGTAERFDVLAGIAPPEFPGGAALRSPLYVLGMLWYALRDRL</sequence>
<dbReference type="EMBL" id="CP047045">
    <property type="protein sequence ID" value="QGZ96802.1"/>
    <property type="molecule type" value="Genomic_DNA"/>
</dbReference>
<gene>
    <name evidence="3" type="primary">puuB</name>
    <name evidence="3" type="ORF">DSM104635_03664</name>
</gene>
<evidence type="ECO:0000313" key="4">
    <source>
        <dbReference type="Proteomes" id="UP000431269"/>
    </source>
</evidence>
<dbReference type="GO" id="GO:0005737">
    <property type="term" value="C:cytoplasm"/>
    <property type="evidence" value="ECO:0007669"/>
    <property type="project" value="TreeGrafter"/>
</dbReference>
<protein>
    <submittedName>
        <fullName evidence="3">Gamma-glutamylputrescine oxidoreductase</fullName>
        <ecNumber evidence="3">1.4.3.-</ecNumber>
    </submittedName>
</protein>
<proteinExistence type="predicted"/>
<dbReference type="Proteomes" id="UP000431269">
    <property type="component" value="Chromosome"/>
</dbReference>
<name>A0A6I6MYS8_9CAUL</name>
<accession>A0A6I6MYS8</accession>
<dbReference type="KEGG" id="tsv:DSM104635_03664"/>
<dbReference type="Gene3D" id="3.50.50.60">
    <property type="entry name" value="FAD/NAD(P)-binding domain"/>
    <property type="match status" value="1"/>
</dbReference>
<evidence type="ECO:0000256" key="1">
    <source>
        <dbReference type="ARBA" id="ARBA00023002"/>
    </source>
</evidence>
<dbReference type="Pfam" id="PF01266">
    <property type="entry name" value="DAO"/>
    <property type="match status" value="1"/>
</dbReference>
<dbReference type="PANTHER" id="PTHR13847:SF281">
    <property type="entry name" value="FAD DEPENDENT OXIDOREDUCTASE DOMAIN-CONTAINING PROTEIN"/>
    <property type="match status" value="1"/>
</dbReference>
<keyword evidence="4" id="KW-1185">Reference proteome</keyword>
<dbReference type="AlphaFoldDB" id="A0A6I6MYS8"/>
<reference evidence="4" key="1">
    <citation type="submission" date="2019-12" db="EMBL/GenBank/DDBJ databases">
        <title>Complete genome of Terracaulis silvestris 0127_4.</title>
        <authorList>
            <person name="Vieira S."/>
            <person name="Riedel T."/>
            <person name="Sproer C."/>
            <person name="Pascual J."/>
            <person name="Boedeker C."/>
            <person name="Overmann J."/>
        </authorList>
    </citation>
    <scope>NUCLEOTIDE SEQUENCE [LARGE SCALE GENOMIC DNA]</scope>
    <source>
        <strain evidence="4">0127_4</strain>
    </source>
</reference>
<dbReference type="InterPro" id="IPR036188">
    <property type="entry name" value="FAD/NAD-bd_sf"/>
</dbReference>
<dbReference type="GO" id="GO:0016491">
    <property type="term" value="F:oxidoreductase activity"/>
    <property type="evidence" value="ECO:0007669"/>
    <property type="project" value="UniProtKB-KW"/>
</dbReference>